<dbReference type="Pfam" id="PF13768">
    <property type="entry name" value="VWA_3"/>
    <property type="match status" value="1"/>
</dbReference>
<dbReference type="HOGENOM" id="CLU_008285_1_1_1"/>
<dbReference type="PANTHER" id="PTHR46785">
    <property type="entry name" value="VON WILLEBRAND FACTOR A DOMAIN-CONTAINING PROTEIN 3B"/>
    <property type="match status" value="1"/>
</dbReference>
<accession>A7T6S8</accession>
<organism evidence="4 5">
    <name type="scientific">Nematostella vectensis</name>
    <name type="common">Starlet sea anemone</name>
    <dbReference type="NCBI Taxonomy" id="45351"/>
    <lineage>
        <taxon>Eukaryota</taxon>
        <taxon>Metazoa</taxon>
        <taxon>Cnidaria</taxon>
        <taxon>Anthozoa</taxon>
        <taxon>Hexacorallia</taxon>
        <taxon>Actiniaria</taxon>
        <taxon>Edwardsiidae</taxon>
        <taxon>Nematostella</taxon>
    </lineage>
</organism>
<protein>
    <recommendedName>
        <fullName evidence="6">VWFA domain-containing protein</fullName>
    </recommendedName>
</protein>
<proteinExistence type="predicted"/>
<evidence type="ECO:0000313" key="4">
    <source>
        <dbReference type="EMBL" id="EDO28327.1"/>
    </source>
</evidence>
<dbReference type="PhylomeDB" id="A7T6S8"/>
<evidence type="ECO:0000259" key="3">
    <source>
        <dbReference type="Pfam" id="PF15057"/>
    </source>
</evidence>
<evidence type="ECO:0000256" key="1">
    <source>
        <dbReference type="SAM" id="MobiDB-lite"/>
    </source>
</evidence>
<dbReference type="EMBL" id="DS471704">
    <property type="protein sequence ID" value="EDO28327.1"/>
    <property type="molecule type" value="Genomic_DNA"/>
</dbReference>
<dbReference type="InterPro" id="IPR036465">
    <property type="entry name" value="vWFA_dom_sf"/>
</dbReference>
<feature type="region of interest" description="Disordered" evidence="1">
    <location>
        <begin position="254"/>
        <end position="276"/>
    </location>
</feature>
<dbReference type="Pfam" id="PF15057">
    <property type="entry name" value="DUF4537"/>
    <property type="match status" value="1"/>
</dbReference>
<keyword evidence="5" id="KW-1185">Reference proteome</keyword>
<evidence type="ECO:0000313" key="5">
    <source>
        <dbReference type="Proteomes" id="UP000001593"/>
    </source>
</evidence>
<dbReference type="CDD" id="cd00198">
    <property type="entry name" value="vWFA"/>
    <property type="match status" value="1"/>
</dbReference>
<dbReference type="InParanoid" id="A7T6S8"/>
<dbReference type="eggNOG" id="ENOG502QV6D">
    <property type="taxonomic scope" value="Eukaryota"/>
</dbReference>
<feature type="domain" description="VWFA" evidence="2">
    <location>
        <begin position="13"/>
        <end position="134"/>
    </location>
</feature>
<reference evidence="4 5" key="1">
    <citation type="journal article" date="2007" name="Science">
        <title>Sea anemone genome reveals ancestral eumetazoan gene repertoire and genomic organization.</title>
        <authorList>
            <person name="Putnam N.H."/>
            <person name="Srivastava M."/>
            <person name="Hellsten U."/>
            <person name="Dirks B."/>
            <person name="Chapman J."/>
            <person name="Salamov A."/>
            <person name="Terry A."/>
            <person name="Shapiro H."/>
            <person name="Lindquist E."/>
            <person name="Kapitonov V.V."/>
            <person name="Jurka J."/>
            <person name="Genikhovich G."/>
            <person name="Grigoriev I.V."/>
            <person name="Lucas S.M."/>
            <person name="Steele R.E."/>
            <person name="Finnerty J.R."/>
            <person name="Technau U."/>
            <person name="Martindale M.Q."/>
            <person name="Rokhsar D.S."/>
        </authorList>
    </citation>
    <scope>NUCLEOTIDE SEQUENCE [LARGE SCALE GENOMIC DNA]</scope>
    <source>
        <strain evidence="5">CH2 X CH6</strain>
    </source>
</reference>
<dbReference type="AlphaFoldDB" id="A7T6S8"/>
<gene>
    <name evidence="4" type="ORF">NEMVEDRAFT_v1g248787</name>
</gene>
<evidence type="ECO:0008006" key="6">
    <source>
        <dbReference type="Google" id="ProtNLM"/>
    </source>
</evidence>
<dbReference type="PANTHER" id="PTHR46785:SF1">
    <property type="entry name" value="VON WILLEBRAND FACTOR A DOMAIN-CONTAINING PROTEIN 3B"/>
    <property type="match status" value="1"/>
</dbReference>
<evidence type="ECO:0000259" key="2">
    <source>
        <dbReference type="Pfam" id="PF13768"/>
    </source>
</evidence>
<dbReference type="InterPro" id="IPR002035">
    <property type="entry name" value="VWF_A"/>
</dbReference>
<dbReference type="InterPro" id="IPR032770">
    <property type="entry name" value="DUF4537"/>
</dbReference>
<sequence>MSSRLFLVKDKLYRLMQEQLRHKVKFNLMKYDTRVQAWRDRLVDCNSHNLDNAWQWVKGLSTGGSTNTLAALKLALTDPQCRAIYLLTDGRPDQPPSSILAQVHLLNPVPIHTISFNCADTEANEFLCKLAADTNARFHYFSEDGYDVNGPKPFESEDLRLLREEIEKGLKDLKKVALLRNECSQLDWYGSNAGRCSNSYKDYLVSSASRDIPRVVPSETRPSVGETRTSQLRLNMRKQSGDWMMRETREYLARNPEDYRKPRGRGRTKKRRTAKKDIDDRDMPVKKWLKKYGLAAQKLTILDALSPTLIPHTTKYVPILNKHILSKVFDQVFDQVIQGQIIPTLYPTHPNTYIPILDNHILSKVFDQVLPLAHTSGSNRDEVQLVNPQAVNLKAYEIKLQSAIDLLTRKLDELVYFGLSDQERVKYPEEKVPSFLQHRESMMKDLEEQEWQVPQEDILALEREISQANTFMQQSMDLRTTSEQAAREIAEQQKRAREEMENKRFKTIMEKPAAAPAQPTPQGNKFRLRHHKVLARNEVDGFYYPGLVSKCINSRYVEVDFNDCERQAVSVRYVIPVEGARPCPTLKVGDYVLVRTPVPREVEDDVIADGACCYVPGIVQVVPLRKSPATRCYTILRFNGKKIGTNIPSCLCRKLDELVYFGLSDQERVK</sequence>
<feature type="domain" description="DUF4537" evidence="3">
    <location>
        <begin position="530"/>
        <end position="660"/>
    </location>
</feature>
<name>A7T6S8_NEMVE</name>
<dbReference type="Gene3D" id="3.40.50.410">
    <property type="entry name" value="von Willebrand factor, type A domain"/>
    <property type="match status" value="1"/>
</dbReference>
<dbReference type="OMA" id="HVKVFQK"/>
<dbReference type="SUPFAM" id="SSF53300">
    <property type="entry name" value="vWA-like"/>
    <property type="match status" value="1"/>
</dbReference>
<dbReference type="Proteomes" id="UP000001593">
    <property type="component" value="Unassembled WGS sequence"/>
</dbReference>
<feature type="compositionally biased region" description="Basic residues" evidence="1">
    <location>
        <begin position="262"/>
        <end position="274"/>
    </location>
</feature>
<dbReference type="STRING" id="45351.A7T6S8"/>